<keyword evidence="3" id="KW-1185">Reference proteome</keyword>
<dbReference type="InterPro" id="IPR011990">
    <property type="entry name" value="TPR-like_helical_dom_sf"/>
</dbReference>
<dbReference type="Gene3D" id="1.25.40.10">
    <property type="entry name" value="Tetratricopeptide repeat domain"/>
    <property type="match status" value="1"/>
</dbReference>
<gene>
    <name evidence="2" type="ORF">FYK55_06230</name>
</gene>
<comment type="caution">
    <text evidence="2">The sequence shown here is derived from an EMBL/GenBank/DDBJ whole genome shotgun (WGS) entry which is preliminary data.</text>
</comment>
<reference evidence="2 3" key="1">
    <citation type="submission" date="2019-08" db="EMBL/GenBank/DDBJ databases">
        <authorList>
            <person name="Dhanesh K."/>
            <person name="Kumar G."/>
            <person name="Sasikala C."/>
            <person name="Venkata Ramana C."/>
        </authorList>
    </citation>
    <scope>NUCLEOTIDE SEQUENCE [LARGE SCALE GENOMIC DNA]</scope>
    <source>
        <strain evidence="2 3">JC645</strain>
    </source>
</reference>
<dbReference type="SUPFAM" id="SSF48452">
    <property type="entry name" value="TPR-like"/>
    <property type="match status" value="2"/>
</dbReference>
<evidence type="ECO:0008006" key="4">
    <source>
        <dbReference type="Google" id="ProtNLM"/>
    </source>
</evidence>
<accession>A0A5M6DGC7</accession>
<dbReference type="AlphaFoldDB" id="A0A5M6DGC7"/>
<proteinExistence type="predicted"/>
<evidence type="ECO:0000313" key="2">
    <source>
        <dbReference type="EMBL" id="KAA5545259.1"/>
    </source>
</evidence>
<name>A0A5M6DGC7_9BACT</name>
<feature type="region of interest" description="Disordered" evidence="1">
    <location>
        <begin position="80"/>
        <end position="114"/>
    </location>
</feature>
<dbReference type="Proteomes" id="UP000324479">
    <property type="component" value="Unassembled WGS sequence"/>
</dbReference>
<protein>
    <recommendedName>
        <fullName evidence="4">Tetratricopeptide repeat protein</fullName>
    </recommendedName>
</protein>
<evidence type="ECO:0000313" key="3">
    <source>
        <dbReference type="Proteomes" id="UP000324479"/>
    </source>
</evidence>
<sequence>MTRLQLLSRRIPPRVMSGFTRWFFQRLSLRNIDRSRWVRLPVALAAVAVVVQLGPTPRASAQEEASSDSAKTATSGLVDDAALGQGLGGNDTVAEKAPSAGPPADDVLRPSSLAGGSYAERQRATLEMWRKRTRSREAVQDAARNSDPEVAERAEWILRQWRSGALPGTGQMPVGSGQTADEPSALAAVLEQGMFDAVLVAVEESAGTIEFDQIKSRVAQFLTERFPMYVNQALAEGTEPDLLRLLDAVAVDHHLAIARIDLMRMLEIPVDAENRLPSASSSWSQDEKQATLAILASLRGDESEALQTAAKLSDPKWLRTARSLFGRWDLIAEQSAAESDRLESQSDAEAIDRRIDWCAWSLAAAHRLDDQSLRKRAIECLMESHPSESEDTTRLRWRSLAVHGEVDLAIEILARTDRATAAKVAAAASRYDRAVELAGYPLDQVDTDLDRWIEQAFDAQTALSLGQLAPEIERLYALARILIQVGDLDNARRIYQQLTPREIIVESNSVTLRDKTLAELVSANQLDWLIELAVAPEETSVGARTRSIVAWGLNSQFDTVTTLLDRIRIVLPKESFRDRFRIVCQLLRGEPSESLRDPDDFEHLFDLLASHPRVSRAGGRIVQTETVLLDLDMIDVFSQQGQFDLARRGLQILARDGDLDAQLRLVETEMRRGDDASASMLCDQAMEAASVFGQTQTRITVDHGLAYAKTIAIKWMLARRAGDHEAAERWKRRIRFMFASPSLTFRKDLAEYLSEGEQDELAAEALRDLTVLLAFDNEDEAGFFFAATALGSVIDRLAESNLEVSGTVGISPEQAARRTGVAVLRILKPDRYPDTAYISLPLSLLKGELTRAIDRRDAAEVKRAIAAIENFDPVNIDFAESLLPKLRKAGMKEIADQAFDRLMDRGIEHTDRFGTDATSLNNLAWTAAMNERRLEEALRLSERAVFLEPDSVVYRDTLAEVLFLLGEPGQALAIESACLLDEPDEWHLHQQIQKYQAKLDAGENEVDAAGQP</sequence>
<organism evidence="2 3">
    <name type="scientific">Roseiconus nitratireducens</name>
    <dbReference type="NCBI Taxonomy" id="2605748"/>
    <lineage>
        <taxon>Bacteria</taxon>
        <taxon>Pseudomonadati</taxon>
        <taxon>Planctomycetota</taxon>
        <taxon>Planctomycetia</taxon>
        <taxon>Pirellulales</taxon>
        <taxon>Pirellulaceae</taxon>
        <taxon>Roseiconus</taxon>
    </lineage>
</organism>
<evidence type="ECO:0000256" key="1">
    <source>
        <dbReference type="SAM" id="MobiDB-lite"/>
    </source>
</evidence>
<dbReference type="EMBL" id="VWOX01000003">
    <property type="protein sequence ID" value="KAA5545259.1"/>
    <property type="molecule type" value="Genomic_DNA"/>
</dbReference>
<dbReference type="RefSeq" id="WP_150075529.1">
    <property type="nucleotide sequence ID" value="NZ_VWOX01000003.1"/>
</dbReference>